<dbReference type="STRING" id="999894.TDIS_0903"/>
<protein>
    <submittedName>
        <fullName evidence="1">Uncharacterized protein</fullName>
    </submittedName>
</protein>
<dbReference type="AlphaFoldDB" id="A0A179D4I6"/>
<proteinExistence type="predicted"/>
<evidence type="ECO:0000313" key="1">
    <source>
        <dbReference type="EMBL" id="OAQ20977.1"/>
    </source>
</evidence>
<organism evidence="1 2">
    <name type="scientific">Thermosulfurimonas dismutans</name>
    <dbReference type="NCBI Taxonomy" id="999894"/>
    <lineage>
        <taxon>Bacteria</taxon>
        <taxon>Pseudomonadati</taxon>
        <taxon>Thermodesulfobacteriota</taxon>
        <taxon>Thermodesulfobacteria</taxon>
        <taxon>Thermodesulfobacteriales</taxon>
        <taxon>Thermodesulfobacteriaceae</taxon>
        <taxon>Thermosulfurimonas</taxon>
    </lineage>
</organism>
<sequence>MEAFDDFVVEAFEIVEKTKLYFCFLDRPSGLNPLFLKRKKALARHLI</sequence>
<name>A0A179D4I6_9BACT</name>
<gene>
    <name evidence="1" type="ORF">TDIS_0903</name>
</gene>
<comment type="caution">
    <text evidence="1">The sequence shown here is derived from an EMBL/GenBank/DDBJ whole genome shotgun (WGS) entry which is preliminary data.</text>
</comment>
<keyword evidence="2" id="KW-1185">Reference proteome</keyword>
<reference evidence="1 2" key="1">
    <citation type="submission" date="2016-04" db="EMBL/GenBank/DDBJ databases">
        <title>Genome analysis of Thermosulfurimonas dismutans, the first thermophilic sulfur-disproportionating bacterium of the phylum Thermodesulfobacteria.</title>
        <authorList>
            <person name="Mardanov A.V."/>
            <person name="Beletsky A.V."/>
            <person name="Kadnikov V.V."/>
            <person name="Slobodkin A.I."/>
            <person name="Ravin N.V."/>
        </authorList>
    </citation>
    <scope>NUCLEOTIDE SEQUENCE [LARGE SCALE GENOMIC DNA]</scope>
    <source>
        <strain evidence="1 2">S95</strain>
    </source>
</reference>
<dbReference type="EMBL" id="LWLG01000004">
    <property type="protein sequence ID" value="OAQ20977.1"/>
    <property type="molecule type" value="Genomic_DNA"/>
</dbReference>
<evidence type="ECO:0000313" key="2">
    <source>
        <dbReference type="Proteomes" id="UP000078390"/>
    </source>
</evidence>
<dbReference type="Proteomes" id="UP000078390">
    <property type="component" value="Unassembled WGS sequence"/>
</dbReference>
<accession>A0A179D4I6</accession>